<accession>A0A0E0IEW3</accession>
<proteinExistence type="inferred from homology"/>
<evidence type="ECO:0000256" key="2">
    <source>
        <dbReference type="RuleBase" id="RU366025"/>
    </source>
</evidence>
<dbReference type="STRING" id="4536.A0A0E0IEW3"/>
<dbReference type="PROSITE" id="PS50235">
    <property type="entry name" value="USP_3"/>
    <property type="match status" value="1"/>
</dbReference>
<dbReference type="eggNOG" id="KOG1873">
    <property type="taxonomic scope" value="Eukaryota"/>
</dbReference>
<reference evidence="5" key="2">
    <citation type="submission" date="2018-04" db="EMBL/GenBank/DDBJ databases">
        <title>OnivRS2 (Oryza nivara Reference Sequence Version 2).</title>
        <authorList>
            <person name="Zhang J."/>
            <person name="Kudrna D."/>
            <person name="Lee S."/>
            <person name="Talag J."/>
            <person name="Rajasekar S."/>
            <person name="Welchert J."/>
            <person name="Hsing Y.-I."/>
            <person name="Wing R.A."/>
        </authorList>
    </citation>
    <scope>NUCLEOTIDE SEQUENCE [LARGE SCALE GENOMIC DNA]</scope>
    <source>
        <strain evidence="5">SL10</strain>
    </source>
</reference>
<evidence type="ECO:0000313" key="5">
    <source>
        <dbReference type="EnsemblPlants" id="ONIVA08G24210.1"/>
    </source>
</evidence>
<keyword evidence="2" id="KW-0645">Protease</keyword>
<dbReference type="OMA" id="VNQKPEC"/>
<dbReference type="PANTHER" id="PTHR24006:SF807">
    <property type="entry name" value="OS08G0527100 PROTEIN"/>
    <property type="match status" value="1"/>
</dbReference>
<dbReference type="PROSITE" id="PS00973">
    <property type="entry name" value="USP_2"/>
    <property type="match status" value="1"/>
</dbReference>
<dbReference type="InterPro" id="IPR001394">
    <property type="entry name" value="Peptidase_C19_UCH"/>
</dbReference>
<feature type="compositionally biased region" description="Basic and acidic residues" evidence="3">
    <location>
        <begin position="1"/>
        <end position="16"/>
    </location>
</feature>
<comment type="catalytic activity">
    <reaction evidence="2">
        <text>Thiol-dependent hydrolysis of ester, thioester, amide, peptide and isopeptide bonds formed by the C-terminal Gly of ubiquitin (a 76-residue protein attached to proteins as an intracellular targeting signal).</text>
        <dbReference type="EC" id="3.4.19.12"/>
    </reaction>
</comment>
<keyword evidence="2" id="KW-0378">Hydrolase</keyword>
<dbReference type="InterPro" id="IPR050164">
    <property type="entry name" value="Peptidase_C19"/>
</dbReference>
<dbReference type="GO" id="GO:0004843">
    <property type="term" value="F:cysteine-type deubiquitinase activity"/>
    <property type="evidence" value="ECO:0007669"/>
    <property type="project" value="UniProtKB-UniRule"/>
</dbReference>
<sequence>MEEEKRARAAERDRAIVRSPRKGKAPRIESPPAVLDADDSGWGGDASLEVYREAAAVATRGVGGGGERCEHMTCSEHDVAEIVSKIASWGDPVCQDETCMCTERHLMMVCVECDMHFCIGRFSKKSKPRGHIEEHAFDDGHPVALWYEDPYTGYCFECEDPLTIGGEEGDKGMKVKGEEGCRASGSDSGHGCVIGASGSGSGHGCAIRGIPNFGNTCYLNAVLQCLLVLGKLRARMSGPDAPPPSGMLGIILHDLFVATESVSYTRDLLDPVMLLGCVRHYKSEFQGNTMQDSHELLCCLRDSLIEEESKTRPDNMQQDAPSAVVPTVIDSIFRGQLFVTTLCKYCSFESVSQGSQDAFYDLCVALPLQNERCISQQKIAIEQFPTIDKTNTEKIHAISGGSDPQVPASELGDMVMVKTSEPLVVDSNPLDQIAQSKDDVHCPLQSPIRKENVLITSDRELERTKSAILDSIKPEDSIEAKMDTLSGEVTTEDKGKDRNCDVVYDEADDINSLASIEELLGLHFKEMVEKRCENCSNVAQKASPISGKDGEQTVACTNVNRTVDGDQAEQSERKTCQSEQSSDLVRLDGECSSSSRQPHVADAQHQVMPTEDTMTKGDISGMSHGEKDSSSFSIVNQKPECLECAQEDVPDCHLGEKPVNLSSGQCQNANTEDQGRRKQVNLHQVEENQYDQQDRNEGAIKTSLISKLPPVLVIQLKRNTGPIKVRRHVSFKEILDVGLFLHPSSEDKDNSSYRLVGVVEHLGPSMYSGHYVAYMRPSPPQQTNGSSSWFWASDTDIREVSLEEVLKCEAYILFYERMEG</sequence>
<comment type="similarity">
    <text evidence="1 2">Belongs to the peptidase C19 family.</text>
</comment>
<dbReference type="GO" id="GO:0016579">
    <property type="term" value="P:protein deubiquitination"/>
    <property type="evidence" value="ECO:0007669"/>
    <property type="project" value="InterPro"/>
</dbReference>
<evidence type="ECO:0000256" key="1">
    <source>
        <dbReference type="ARBA" id="ARBA00009085"/>
    </source>
</evidence>
<organism evidence="5">
    <name type="scientific">Oryza nivara</name>
    <name type="common">Indian wild rice</name>
    <name type="synonym">Oryza sativa f. spontanea</name>
    <dbReference type="NCBI Taxonomy" id="4536"/>
    <lineage>
        <taxon>Eukaryota</taxon>
        <taxon>Viridiplantae</taxon>
        <taxon>Streptophyta</taxon>
        <taxon>Embryophyta</taxon>
        <taxon>Tracheophyta</taxon>
        <taxon>Spermatophyta</taxon>
        <taxon>Magnoliopsida</taxon>
        <taxon>Liliopsida</taxon>
        <taxon>Poales</taxon>
        <taxon>Poaceae</taxon>
        <taxon>BOP clade</taxon>
        <taxon>Oryzoideae</taxon>
        <taxon>Oryzeae</taxon>
        <taxon>Oryzinae</taxon>
        <taxon>Oryza</taxon>
    </lineage>
</organism>
<dbReference type="InterPro" id="IPR018200">
    <property type="entry name" value="USP_CS"/>
</dbReference>
<dbReference type="SUPFAM" id="SSF54001">
    <property type="entry name" value="Cysteine proteinases"/>
    <property type="match status" value="1"/>
</dbReference>
<dbReference type="Gramene" id="ONIVA08G24210.1">
    <property type="protein sequence ID" value="ONIVA08G24210.1"/>
    <property type="gene ID" value="ONIVA08G24210"/>
</dbReference>
<feature type="domain" description="USP" evidence="4">
    <location>
        <begin position="208"/>
        <end position="818"/>
    </location>
</feature>
<dbReference type="EC" id="3.4.19.12" evidence="2"/>
<dbReference type="HOGENOM" id="CLU_005952_0_0_1"/>
<dbReference type="EnsemblPlants" id="ONIVA08G24210.1">
    <property type="protein sequence ID" value="ONIVA08G24210.1"/>
    <property type="gene ID" value="ONIVA08G24210"/>
</dbReference>
<keyword evidence="2" id="KW-0833">Ubl conjugation pathway</keyword>
<evidence type="ECO:0000313" key="6">
    <source>
        <dbReference type="Proteomes" id="UP000006591"/>
    </source>
</evidence>
<keyword evidence="2" id="KW-0788">Thiol protease</keyword>
<dbReference type="GO" id="GO:0006508">
    <property type="term" value="P:proteolysis"/>
    <property type="evidence" value="ECO:0007669"/>
    <property type="project" value="UniProtKB-KW"/>
</dbReference>
<dbReference type="Proteomes" id="UP000006591">
    <property type="component" value="Chromosome 8"/>
</dbReference>
<dbReference type="InterPro" id="IPR038765">
    <property type="entry name" value="Papain-like_cys_pep_sf"/>
</dbReference>
<dbReference type="PANTHER" id="PTHR24006">
    <property type="entry name" value="UBIQUITIN CARBOXYL-TERMINAL HYDROLASE"/>
    <property type="match status" value="1"/>
</dbReference>
<dbReference type="PROSITE" id="PS00972">
    <property type="entry name" value="USP_1"/>
    <property type="match status" value="1"/>
</dbReference>
<comment type="function">
    <text evidence="2">Recognizes and hydrolyzes the peptide bond at the C-terminal Gly of ubiquitin. Involved in the processing of poly-ubiquitin precursors as well as that of ubiquitinated proteins.</text>
</comment>
<evidence type="ECO:0000259" key="4">
    <source>
        <dbReference type="PROSITE" id="PS50235"/>
    </source>
</evidence>
<dbReference type="AlphaFoldDB" id="A0A0E0IEW3"/>
<evidence type="ECO:0000256" key="3">
    <source>
        <dbReference type="SAM" id="MobiDB-lite"/>
    </source>
</evidence>
<reference evidence="5" key="1">
    <citation type="submission" date="2015-04" db="UniProtKB">
        <authorList>
            <consortium name="EnsemblPlants"/>
        </authorList>
    </citation>
    <scope>IDENTIFICATION</scope>
    <source>
        <strain evidence="5">SL10</strain>
    </source>
</reference>
<feature type="region of interest" description="Disordered" evidence="3">
    <location>
        <begin position="587"/>
        <end position="631"/>
    </location>
</feature>
<feature type="region of interest" description="Disordered" evidence="3">
    <location>
        <begin position="1"/>
        <end position="39"/>
    </location>
</feature>
<dbReference type="Pfam" id="PF00443">
    <property type="entry name" value="UCH"/>
    <property type="match status" value="1"/>
</dbReference>
<dbReference type="GO" id="GO:0005829">
    <property type="term" value="C:cytosol"/>
    <property type="evidence" value="ECO:0007669"/>
    <property type="project" value="TreeGrafter"/>
</dbReference>
<protein>
    <recommendedName>
        <fullName evidence="2">Ubiquitin carboxyl-terminal hydrolase</fullName>
        <ecNumber evidence="2">3.4.19.12</ecNumber>
    </recommendedName>
</protein>
<name>A0A0E0IEW3_ORYNI</name>
<keyword evidence="6" id="KW-1185">Reference proteome</keyword>
<dbReference type="CDD" id="cd02667">
    <property type="entry name" value="Peptidase_C19K"/>
    <property type="match status" value="1"/>
</dbReference>
<dbReference type="Gene3D" id="3.90.70.10">
    <property type="entry name" value="Cysteine proteinases"/>
    <property type="match status" value="2"/>
</dbReference>
<dbReference type="SUPFAM" id="SSF57850">
    <property type="entry name" value="RING/U-box"/>
    <property type="match status" value="1"/>
</dbReference>
<dbReference type="InterPro" id="IPR028889">
    <property type="entry name" value="USP"/>
</dbReference>
<dbReference type="GO" id="GO:0005634">
    <property type="term" value="C:nucleus"/>
    <property type="evidence" value="ECO:0007669"/>
    <property type="project" value="TreeGrafter"/>
</dbReference>